<reference evidence="12 13" key="1">
    <citation type="submission" date="2023-10" db="EMBL/GenBank/DDBJ databases">
        <authorList>
            <person name="Botero Cardona J."/>
        </authorList>
    </citation>
    <scope>NUCLEOTIDE SEQUENCE [LARGE SCALE GENOMIC DNA]</scope>
    <source>
        <strain evidence="12 13">R-54839</strain>
    </source>
</reference>
<feature type="binding site" evidence="8">
    <location>
        <begin position="132"/>
        <end position="136"/>
    </location>
    <ligand>
        <name>NADP(+)</name>
        <dbReference type="ChEBI" id="CHEBI:58349"/>
    </ligand>
</feature>
<dbReference type="SUPFAM" id="SSF53223">
    <property type="entry name" value="Aminoacid dehydrogenase-like, N-terminal domain"/>
    <property type="match status" value="1"/>
</dbReference>
<evidence type="ECO:0000259" key="11">
    <source>
        <dbReference type="Pfam" id="PF18317"/>
    </source>
</evidence>
<dbReference type="InterPro" id="IPR036291">
    <property type="entry name" value="NAD(P)-bd_dom_sf"/>
</dbReference>
<gene>
    <name evidence="8" type="primary">aroE</name>
    <name evidence="12" type="ORF">R54839_PPFHFPJH_00801</name>
</gene>
<dbReference type="Gene3D" id="3.40.50.10860">
    <property type="entry name" value="Leucine Dehydrogenase, chain A, domain 1"/>
    <property type="match status" value="1"/>
</dbReference>
<dbReference type="InterPro" id="IPR041121">
    <property type="entry name" value="SDH_C"/>
</dbReference>
<dbReference type="PANTHER" id="PTHR21089:SF1">
    <property type="entry name" value="BIFUNCTIONAL 3-DEHYDROQUINATE DEHYDRATASE_SHIKIMATE DEHYDROGENASE, CHLOROPLASTIC"/>
    <property type="match status" value="1"/>
</dbReference>
<keyword evidence="5 8" id="KW-0560">Oxidoreductase</keyword>
<dbReference type="InterPro" id="IPR022893">
    <property type="entry name" value="Shikimate_DH_fam"/>
</dbReference>
<feature type="binding site" evidence="8">
    <location>
        <position position="257"/>
    </location>
    <ligand>
        <name>NADP(+)</name>
        <dbReference type="ChEBI" id="CHEBI:58349"/>
    </ligand>
</feature>
<keyword evidence="13" id="KW-1185">Reference proteome</keyword>
<comment type="similarity">
    <text evidence="8">Belongs to the shikimate dehydrogenase family.</text>
</comment>
<feature type="binding site" evidence="8">
    <location>
        <begin position="21"/>
        <end position="23"/>
    </location>
    <ligand>
        <name>shikimate</name>
        <dbReference type="ChEBI" id="CHEBI:36208"/>
    </ligand>
</feature>
<feature type="domain" description="SDH C-terminal" evidence="11">
    <location>
        <begin position="257"/>
        <end position="286"/>
    </location>
</feature>
<comment type="caution">
    <text evidence="8">Lacks conserved residue(s) required for the propagation of feature annotation.</text>
</comment>
<evidence type="ECO:0000259" key="9">
    <source>
        <dbReference type="Pfam" id="PF01488"/>
    </source>
</evidence>
<feature type="binding site" evidence="8">
    <location>
        <position position="264"/>
    </location>
    <ligand>
        <name>shikimate</name>
        <dbReference type="ChEBI" id="CHEBI:36208"/>
    </ligand>
</feature>
<comment type="function">
    <text evidence="8">Involved in the biosynthesis of the chorismate, which leads to the biosynthesis of aromatic amino acids. Catalyzes the reversible NADPH linked reduction of 3-dehydroshikimate (DHSA) to yield shikimate (SA).</text>
</comment>
<dbReference type="EMBL" id="CAUZLR010000004">
    <property type="protein sequence ID" value="CAK1238924.1"/>
    <property type="molecule type" value="Genomic_DNA"/>
</dbReference>
<keyword evidence="3 8" id="KW-0028">Amino-acid biosynthesis</keyword>
<feature type="binding site" evidence="8">
    <location>
        <position position="68"/>
    </location>
    <ligand>
        <name>shikimate</name>
        <dbReference type="ChEBI" id="CHEBI:36208"/>
    </ligand>
</feature>
<comment type="catalytic activity">
    <reaction evidence="7 8">
        <text>shikimate + NADP(+) = 3-dehydroshikimate + NADPH + H(+)</text>
        <dbReference type="Rhea" id="RHEA:17737"/>
        <dbReference type="ChEBI" id="CHEBI:15378"/>
        <dbReference type="ChEBI" id="CHEBI:16630"/>
        <dbReference type="ChEBI" id="CHEBI:36208"/>
        <dbReference type="ChEBI" id="CHEBI:57783"/>
        <dbReference type="ChEBI" id="CHEBI:58349"/>
        <dbReference type="EC" id="1.1.1.25"/>
    </reaction>
</comment>
<feature type="binding site" evidence="8">
    <location>
        <position position="93"/>
    </location>
    <ligand>
        <name>shikimate</name>
        <dbReference type="ChEBI" id="CHEBI:36208"/>
    </ligand>
</feature>
<evidence type="ECO:0000313" key="13">
    <source>
        <dbReference type="Proteomes" id="UP001314261"/>
    </source>
</evidence>
<protein>
    <recommendedName>
        <fullName evidence="2 8">Shikimate dehydrogenase (NADP(+))</fullName>
        <shortName evidence="8">SDH</shortName>
        <ecNumber evidence="2 8">1.1.1.25</ecNumber>
    </recommendedName>
</protein>
<dbReference type="Pfam" id="PF18317">
    <property type="entry name" value="SDH_C"/>
    <property type="match status" value="1"/>
</dbReference>
<keyword evidence="4 8" id="KW-0521">NADP</keyword>
<evidence type="ECO:0000256" key="8">
    <source>
        <dbReference type="HAMAP-Rule" id="MF_00222"/>
    </source>
</evidence>
<name>A0ABM9MTG6_9LACO</name>
<dbReference type="InterPro" id="IPR011342">
    <property type="entry name" value="Shikimate_DH"/>
</dbReference>
<proteinExistence type="inferred from homology"/>
<dbReference type="InterPro" id="IPR046346">
    <property type="entry name" value="Aminoacid_DH-like_N_sf"/>
</dbReference>
<feature type="binding site" evidence="8">
    <location>
        <position position="108"/>
    </location>
    <ligand>
        <name>shikimate</name>
        <dbReference type="ChEBI" id="CHEBI:36208"/>
    </ligand>
</feature>
<feature type="binding site" evidence="8">
    <location>
        <position position="235"/>
    </location>
    <ligand>
        <name>shikimate</name>
        <dbReference type="ChEBI" id="CHEBI:36208"/>
    </ligand>
</feature>
<dbReference type="NCBIfam" id="TIGR00507">
    <property type="entry name" value="aroE"/>
    <property type="match status" value="1"/>
</dbReference>
<feature type="domain" description="Quinate/shikimate 5-dehydrogenase/glutamyl-tRNA reductase" evidence="9">
    <location>
        <begin position="117"/>
        <end position="207"/>
    </location>
</feature>
<dbReference type="GO" id="GO:0004764">
    <property type="term" value="F:shikimate 3-dehydrogenase (NADP+) activity"/>
    <property type="evidence" value="ECO:0007669"/>
    <property type="project" value="UniProtKB-EC"/>
</dbReference>
<sequence>MTRIDGHTILIGLMAYPIRHSMSPTMHNTAFEALGLNYAYLAFDIDGPQLADGVKALRTLDMRGANISMPNKQAILPHLDQLDQSAELTGAVNTVVNDDGVLTGYTTDGIGFVNDMKKKGHDVKGKKVLVVGAGGAGIPIAAQSAIEGAVEIRVANRQDDHLQNAKDIAQTINDKTDAVASTLALEDEEAFKEALAWADIYVDATGVGMKPLEGKSLVENPTWLKKDLVVYDTVYAPRTTKLMEVAKDAGLQAVYNGLGMMIEQGAAAFKLWTGQDMPIDKVEAAMVAKDKENEQRTSH</sequence>
<evidence type="ECO:0000256" key="7">
    <source>
        <dbReference type="ARBA" id="ARBA00049442"/>
    </source>
</evidence>
<evidence type="ECO:0000313" key="12">
    <source>
        <dbReference type="EMBL" id="CAK1238924.1"/>
    </source>
</evidence>
<organism evidence="12 13">
    <name type="scientific">Fructobacillus fructosus</name>
    <dbReference type="NCBI Taxonomy" id="1631"/>
    <lineage>
        <taxon>Bacteria</taxon>
        <taxon>Bacillati</taxon>
        <taxon>Bacillota</taxon>
        <taxon>Bacilli</taxon>
        <taxon>Lactobacillales</taxon>
        <taxon>Lactobacillaceae</taxon>
        <taxon>Fructobacillus</taxon>
    </lineage>
</organism>
<comment type="pathway">
    <text evidence="1 8">Metabolic intermediate biosynthesis; chorismate biosynthesis; chorismate from D-erythrose 4-phosphate and phosphoenolpyruvate: step 4/7.</text>
</comment>
<evidence type="ECO:0000256" key="6">
    <source>
        <dbReference type="ARBA" id="ARBA00023141"/>
    </source>
</evidence>
<dbReference type="Pfam" id="PF08501">
    <property type="entry name" value="Shikimate_dh_N"/>
    <property type="match status" value="1"/>
</dbReference>
<dbReference type="CDD" id="cd01065">
    <property type="entry name" value="NAD_bind_Shikimate_DH"/>
    <property type="match status" value="1"/>
</dbReference>
<evidence type="ECO:0000256" key="5">
    <source>
        <dbReference type="ARBA" id="ARBA00023002"/>
    </source>
</evidence>
<feature type="active site" description="Proton acceptor" evidence="8">
    <location>
        <position position="72"/>
    </location>
</feature>
<dbReference type="EC" id="1.1.1.25" evidence="2 8"/>
<feature type="binding site" evidence="8">
    <location>
        <position position="233"/>
    </location>
    <ligand>
        <name>NADP(+)</name>
        <dbReference type="ChEBI" id="CHEBI:58349"/>
    </ligand>
</feature>
<dbReference type="PANTHER" id="PTHR21089">
    <property type="entry name" value="SHIKIMATE DEHYDROGENASE"/>
    <property type="match status" value="1"/>
</dbReference>
<dbReference type="Gene3D" id="3.40.50.720">
    <property type="entry name" value="NAD(P)-binding Rossmann-like Domain"/>
    <property type="match status" value="1"/>
</dbReference>
<dbReference type="SUPFAM" id="SSF51735">
    <property type="entry name" value="NAD(P)-binding Rossmann-fold domains"/>
    <property type="match status" value="1"/>
</dbReference>
<keyword evidence="6 8" id="KW-0057">Aromatic amino acid biosynthesis</keyword>
<evidence type="ECO:0000256" key="1">
    <source>
        <dbReference type="ARBA" id="ARBA00004871"/>
    </source>
</evidence>
<evidence type="ECO:0000256" key="3">
    <source>
        <dbReference type="ARBA" id="ARBA00022605"/>
    </source>
</evidence>
<dbReference type="Pfam" id="PF01488">
    <property type="entry name" value="Shikimate_DH"/>
    <property type="match status" value="1"/>
</dbReference>
<dbReference type="InterPro" id="IPR013708">
    <property type="entry name" value="Shikimate_DH-bd_N"/>
</dbReference>
<dbReference type="HAMAP" id="MF_00222">
    <property type="entry name" value="Shikimate_DH_AroE"/>
    <property type="match status" value="1"/>
</dbReference>
<evidence type="ECO:0000256" key="4">
    <source>
        <dbReference type="ARBA" id="ARBA00022857"/>
    </source>
</evidence>
<evidence type="ECO:0000259" key="10">
    <source>
        <dbReference type="Pfam" id="PF08501"/>
    </source>
</evidence>
<feature type="domain" description="Shikimate dehydrogenase substrate binding N-terminal" evidence="10">
    <location>
        <begin position="13"/>
        <end position="95"/>
    </location>
</feature>
<dbReference type="RefSeq" id="WP_187753753.1">
    <property type="nucleotide sequence ID" value="NZ_CAUZLR010000004.1"/>
</dbReference>
<dbReference type="Proteomes" id="UP001314261">
    <property type="component" value="Unassembled WGS sequence"/>
</dbReference>
<comment type="subunit">
    <text evidence="8">Homodimer.</text>
</comment>
<evidence type="ECO:0000256" key="2">
    <source>
        <dbReference type="ARBA" id="ARBA00012962"/>
    </source>
</evidence>
<dbReference type="InterPro" id="IPR006151">
    <property type="entry name" value="Shikm_DH/Glu-tRNA_Rdtase"/>
</dbReference>
<accession>A0ABM9MTG6</accession>
<comment type="caution">
    <text evidence="12">The sequence shown here is derived from an EMBL/GenBank/DDBJ whole genome shotgun (WGS) entry which is preliminary data.</text>
</comment>